<evidence type="ECO:0000313" key="4">
    <source>
        <dbReference type="Proteomes" id="UP001497482"/>
    </source>
</evidence>
<dbReference type="AlphaFoldDB" id="A0AAV2MHG6"/>
<dbReference type="InterPro" id="IPR036816">
    <property type="entry name" value="RNaseA-like_dom_sf"/>
</dbReference>
<dbReference type="Pfam" id="PF00074">
    <property type="entry name" value="RnaseA"/>
    <property type="match status" value="1"/>
</dbReference>
<keyword evidence="4" id="KW-1185">Reference proteome</keyword>
<dbReference type="InterPro" id="IPR007110">
    <property type="entry name" value="Ig-like_dom"/>
</dbReference>
<dbReference type="Gene3D" id="3.10.130.10">
    <property type="entry name" value="Ribonuclease A-like domain"/>
    <property type="match status" value="1"/>
</dbReference>
<accession>A0AAV2MHG6</accession>
<dbReference type="SUPFAM" id="SSF54076">
    <property type="entry name" value="RNase A-like"/>
    <property type="match status" value="1"/>
</dbReference>
<feature type="chain" id="PRO_5043763466" description="Ig-like domain-containing protein" evidence="1">
    <location>
        <begin position="18"/>
        <end position="252"/>
    </location>
</feature>
<dbReference type="InterPro" id="IPR023412">
    <property type="entry name" value="RNaseA_domain"/>
</dbReference>
<evidence type="ECO:0000256" key="1">
    <source>
        <dbReference type="SAM" id="SignalP"/>
    </source>
</evidence>
<name>A0AAV2MHG6_KNICA</name>
<dbReference type="EMBL" id="OZ035830">
    <property type="protein sequence ID" value="CAL1612842.1"/>
    <property type="molecule type" value="Genomic_DNA"/>
</dbReference>
<dbReference type="Gene3D" id="2.60.40.10">
    <property type="entry name" value="Immunoglobulins"/>
    <property type="match status" value="1"/>
</dbReference>
<dbReference type="SUPFAM" id="SSF48726">
    <property type="entry name" value="Immunoglobulin"/>
    <property type="match status" value="1"/>
</dbReference>
<dbReference type="PROSITE" id="PS00127">
    <property type="entry name" value="RNASE_PANCREATIC"/>
    <property type="match status" value="1"/>
</dbReference>
<dbReference type="PROSITE" id="PS50835">
    <property type="entry name" value="IG_LIKE"/>
    <property type="match status" value="1"/>
</dbReference>
<feature type="signal peptide" evidence="1">
    <location>
        <begin position="1"/>
        <end position="17"/>
    </location>
</feature>
<dbReference type="Proteomes" id="UP001497482">
    <property type="component" value="Chromosome 8"/>
</dbReference>
<gene>
    <name evidence="3" type="ORF">KC01_LOCUS39133</name>
</gene>
<evidence type="ECO:0000259" key="2">
    <source>
        <dbReference type="PROSITE" id="PS50835"/>
    </source>
</evidence>
<organism evidence="3 4">
    <name type="scientific">Knipowitschia caucasica</name>
    <name type="common">Caucasian dwarf goby</name>
    <name type="synonym">Pomatoschistus caucasicus</name>
    <dbReference type="NCBI Taxonomy" id="637954"/>
    <lineage>
        <taxon>Eukaryota</taxon>
        <taxon>Metazoa</taxon>
        <taxon>Chordata</taxon>
        <taxon>Craniata</taxon>
        <taxon>Vertebrata</taxon>
        <taxon>Euteleostomi</taxon>
        <taxon>Actinopterygii</taxon>
        <taxon>Neopterygii</taxon>
        <taxon>Teleostei</taxon>
        <taxon>Neoteleostei</taxon>
        <taxon>Acanthomorphata</taxon>
        <taxon>Gobiaria</taxon>
        <taxon>Gobiiformes</taxon>
        <taxon>Gobioidei</taxon>
        <taxon>Gobiidae</taxon>
        <taxon>Gobiinae</taxon>
        <taxon>Knipowitschia</taxon>
    </lineage>
</organism>
<proteinExistence type="predicted"/>
<sequence length="252" mass="28239">MMRQVAFLLMILASASGFLKKPRVSLTLYQQFVNFSTKHIMVDRMPVGKCFNVLKEKRINQEGQKCKKINTFIHAPLEDVVKCNHGNKIVNNNNCRPPVREYCLPDSEMKVLSPVDSGDLVDVECSVQMDAQCFEEHMVWWFGSGPDYGLVWTEKNSSAQCDSSPAPQTCFYTFPKTLNASDSGSLHCAVAACGRVLFGNATKVIVKDSEMKVLSPVDSGDSVDVECSVQMDAQCFEEHMVWIWTGLWFGLD</sequence>
<evidence type="ECO:0000313" key="3">
    <source>
        <dbReference type="EMBL" id="CAL1612842.1"/>
    </source>
</evidence>
<keyword evidence="1" id="KW-0732">Signal</keyword>
<reference evidence="3 4" key="1">
    <citation type="submission" date="2024-04" db="EMBL/GenBank/DDBJ databases">
        <authorList>
            <person name="Waldvogel A.-M."/>
            <person name="Schoenle A."/>
        </authorList>
    </citation>
    <scope>NUCLEOTIDE SEQUENCE [LARGE SCALE GENOMIC DNA]</scope>
</reference>
<dbReference type="InterPro" id="IPR036179">
    <property type="entry name" value="Ig-like_dom_sf"/>
</dbReference>
<dbReference type="InterPro" id="IPR023411">
    <property type="entry name" value="RNaseA_AS"/>
</dbReference>
<protein>
    <recommendedName>
        <fullName evidence="2">Ig-like domain-containing protein</fullName>
    </recommendedName>
</protein>
<dbReference type="InterPro" id="IPR013783">
    <property type="entry name" value="Ig-like_fold"/>
</dbReference>
<feature type="domain" description="Ig-like" evidence="2">
    <location>
        <begin position="97"/>
        <end position="190"/>
    </location>
</feature>